<dbReference type="Pfam" id="PF18096">
    <property type="entry name" value="Thump_like"/>
    <property type="match status" value="1"/>
</dbReference>
<evidence type="ECO:0000259" key="1">
    <source>
        <dbReference type="Pfam" id="PF18096"/>
    </source>
</evidence>
<dbReference type="eggNOG" id="COG2265">
    <property type="taxonomic scope" value="Bacteria"/>
</dbReference>
<dbReference type="STRING" id="1108045.GORHZ_255_00060"/>
<organism evidence="2 3">
    <name type="scientific">Gordonia rhizosphera NBRC 16068</name>
    <dbReference type="NCBI Taxonomy" id="1108045"/>
    <lineage>
        <taxon>Bacteria</taxon>
        <taxon>Bacillati</taxon>
        <taxon>Actinomycetota</taxon>
        <taxon>Actinomycetes</taxon>
        <taxon>Mycobacteriales</taxon>
        <taxon>Gordoniaceae</taxon>
        <taxon>Gordonia</taxon>
    </lineage>
</organism>
<name>K6W4A2_9ACTN</name>
<reference evidence="2 3" key="1">
    <citation type="submission" date="2012-08" db="EMBL/GenBank/DDBJ databases">
        <title>Whole genome shotgun sequence of Gordonia rhizosphera NBRC 16068.</title>
        <authorList>
            <person name="Takarada H."/>
            <person name="Isaki S."/>
            <person name="Hosoyama A."/>
            <person name="Tsuchikane K."/>
            <person name="Katsumata H."/>
            <person name="Baba S."/>
            <person name="Ohji S."/>
            <person name="Yamazaki S."/>
            <person name="Fujita N."/>
        </authorList>
    </citation>
    <scope>NUCLEOTIDE SEQUENCE [LARGE SCALE GENOMIC DNA]</scope>
    <source>
        <strain evidence="2 3">NBRC 16068</strain>
    </source>
</reference>
<dbReference type="InterPro" id="IPR041497">
    <property type="entry name" value="Thump-like"/>
</dbReference>
<feature type="domain" description="THUMP-like" evidence="1">
    <location>
        <begin position="328"/>
        <end position="399"/>
    </location>
</feature>
<dbReference type="PANTHER" id="PTHR14741:SF32">
    <property type="entry name" value="TRIMETHYLGUANOSINE SYNTHASE"/>
    <property type="match status" value="1"/>
</dbReference>
<protein>
    <recommendedName>
        <fullName evidence="1">THUMP-like domain-containing protein</fullName>
    </recommendedName>
</protein>
<dbReference type="EMBL" id="BAHC01000255">
    <property type="protein sequence ID" value="GAB93985.1"/>
    <property type="molecule type" value="Genomic_DNA"/>
</dbReference>
<accession>K6W4A2</accession>
<dbReference type="RefSeq" id="WP_006339680.1">
    <property type="nucleotide sequence ID" value="NZ_BAHC01000255.1"/>
</dbReference>
<comment type="caution">
    <text evidence="2">The sequence shown here is derived from an EMBL/GenBank/DDBJ whole genome shotgun (WGS) entry which is preliminary data.</text>
</comment>
<evidence type="ECO:0000313" key="3">
    <source>
        <dbReference type="Proteomes" id="UP000008363"/>
    </source>
</evidence>
<dbReference type="OrthoDB" id="9810570at2"/>
<dbReference type="InterPro" id="IPR029063">
    <property type="entry name" value="SAM-dependent_MTases_sf"/>
</dbReference>
<dbReference type="Proteomes" id="UP000008363">
    <property type="component" value="Unassembled WGS sequence"/>
</dbReference>
<dbReference type="AlphaFoldDB" id="K6W4A2"/>
<dbReference type="PANTHER" id="PTHR14741">
    <property type="entry name" value="S-ADENOSYLMETHIONINE-DEPENDENT METHYLTRANSFERASE RELATED"/>
    <property type="match status" value="1"/>
</dbReference>
<keyword evidence="3" id="KW-1185">Reference proteome</keyword>
<evidence type="ECO:0000313" key="2">
    <source>
        <dbReference type="EMBL" id="GAB93985.1"/>
    </source>
</evidence>
<dbReference type="Gene3D" id="3.40.50.150">
    <property type="entry name" value="Vaccinia Virus protein VP39"/>
    <property type="match status" value="1"/>
</dbReference>
<sequence>MGYAFTQSDVVFLRNRYGQKALAAVESRALDASSMVADVTEVKTRYAPRDGALVETVLCRRRGRAKLRAAQDMLFTQDALQQATASVVAAHRAAEIAKRFPGAVVADVTCSIGAEVIELAAEQGISGVIGSDLDRVRLSMAQHNVAVTGGSATLLVADALTPTSTADVVLADPARRSGSGRVFRLDQLTPPLLDVLTTYAGRPLAVKCAPGLDYRMLRDRFGFAGQVQITSLDGSVREACLWTERDDEPTQRATVLRTRPDGSVHVLEVSDAEPEDIPVGEVGEWIIDPDGAIVRAGLVRHHGHRHGLWQLDPQIAYLTGDSVPEGERGFRVLEVTGVAERELRKRLAALDCGSLEILVRGLDVDPDRLRKRLKPKGSRSLALILTRVGRKGVGFLCEPGVRRP</sequence>
<proteinExistence type="predicted"/>
<dbReference type="SUPFAM" id="SSF53335">
    <property type="entry name" value="S-adenosyl-L-methionine-dependent methyltransferases"/>
    <property type="match status" value="1"/>
</dbReference>
<gene>
    <name evidence="2" type="ORF">GORHZ_255_00060</name>
</gene>